<feature type="region of interest" description="Disordered" evidence="2">
    <location>
        <begin position="17"/>
        <end position="184"/>
    </location>
</feature>
<reference evidence="5" key="1">
    <citation type="submission" date="2021-03" db="EMBL/GenBank/DDBJ databases">
        <title>Evolutionary innovations through gain and loss of genes in the ectomycorrhizal Boletales.</title>
        <authorList>
            <person name="Wu G."/>
            <person name="Miyauchi S."/>
            <person name="Morin E."/>
            <person name="Yang Z.-L."/>
            <person name="Xu J."/>
            <person name="Martin F.M."/>
        </authorList>
    </citation>
    <scope>NUCLEOTIDE SEQUENCE</scope>
    <source>
        <strain evidence="5">BR01</strain>
    </source>
</reference>
<evidence type="ECO:0000259" key="4">
    <source>
        <dbReference type="Pfam" id="PF14075"/>
    </source>
</evidence>
<feature type="compositionally biased region" description="Basic and acidic residues" evidence="2">
    <location>
        <begin position="235"/>
        <end position="251"/>
    </location>
</feature>
<proteinExistence type="predicted"/>
<dbReference type="Pfam" id="PF14075">
    <property type="entry name" value="UBN_AB"/>
    <property type="match status" value="1"/>
</dbReference>
<feature type="region of interest" description="Disordered" evidence="2">
    <location>
        <begin position="397"/>
        <end position="450"/>
    </location>
</feature>
<feature type="domain" description="Hpc2-related" evidence="3">
    <location>
        <begin position="161"/>
        <end position="209"/>
    </location>
</feature>
<name>A0A8I2YLM8_9AGAM</name>
<dbReference type="Proteomes" id="UP000683000">
    <property type="component" value="Unassembled WGS sequence"/>
</dbReference>
<protein>
    <recommendedName>
        <fullName evidence="7">Ubinuclein middle domain-containing protein</fullName>
    </recommendedName>
</protein>
<feature type="domain" description="Ubinuclein middle" evidence="4">
    <location>
        <begin position="277"/>
        <end position="516"/>
    </location>
</feature>
<evidence type="ECO:0000256" key="1">
    <source>
        <dbReference type="ARBA" id="ARBA00022553"/>
    </source>
</evidence>
<feature type="region of interest" description="Disordered" evidence="2">
    <location>
        <begin position="214"/>
        <end position="251"/>
    </location>
</feature>
<gene>
    <name evidence="5" type="ORF">JVT61DRAFT_4826</name>
</gene>
<evidence type="ECO:0008006" key="7">
    <source>
        <dbReference type="Google" id="ProtNLM"/>
    </source>
</evidence>
<dbReference type="OrthoDB" id="5576775at2759"/>
<evidence type="ECO:0000259" key="3">
    <source>
        <dbReference type="Pfam" id="PF08729"/>
    </source>
</evidence>
<accession>A0A8I2YLM8</accession>
<feature type="compositionally biased region" description="Low complexity" evidence="2">
    <location>
        <begin position="63"/>
        <end position="81"/>
    </location>
</feature>
<dbReference type="InterPro" id="IPR026947">
    <property type="entry name" value="UBN_middle_dom"/>
</dbReference>
<organism evidence="5 6">
    <name type="scientific">Boletus reticuloceps</name>
    <dbReference type="NCBI Taxonomy" id="495285"/>
    <lineage>
        <taxon>Eukaryota</taxon>
        <taxon>Fungi</taxon>
        <taxon>Dikarya</taxon>
        <taxon>Basidiomycota</taxon>
        <taxon>Agaricomycotina</taxon>
        <taxon>Agaricomycetes</taxon>
        <taxon>Agaricomycetidae</taxon>
        <taxon>Boletales</taxon>
        <taxon>Boletineae</taxon>
        <taxon>Boletaceae</taxon>
        <taxon>Boletoideae</taxon>
        <taxon>Boletus</taxon>
    </lineage>
</organism>
<keyword evidence="6" id="KW-1185">Reference proteome</keyword>
<feature type="compositionally biased region" description="Basic and acidic residues" evidence="2">
    <location>
        <begin position="111"/>
        <end position="123"/>
    </location>
</feature>
<evidence type="ECO:0000313" key="5">
    <source>
        <dbReference type="EMBL" id="KAG6374174.1"/>
    </source>
</evidence>
<feature type="compositionally biased region" description="Pro residues" evidence="2">
    <location>
        <begin position="93"/>
        <end position="105"/>
    </location>
</feature>
<dbReference type="Pfam" id="PF08729">
    <property type="entry name" value="HUN"/>
    <property type="match status" value="1"/>
</dbReference>
<dbReference type="AlphaFoldDB" id="A0A8I2YLM8"/>
<dbReference type="SUPFAM" id="SSF101447">
    <property type="entry name" value="Formin homology 2 domain (FH2 domain)"/>
    <property type="match status" value="1"/>
</dbReference>
<dbReference type="InterPro" id="IPR014840">
    <property type="entry name" value="HRD"/>
</dbReference>
<sequence>MQDDVEMLDVNYNHATISAHSDVIDLSSRDNSVGPPSGNDGRTPVPDLTHDVKPPPSKKMRHSASAADSKPASAAGTGPKPKSSKSRPRSRSPTPPPPPPPPPQPLTTVRLDIKLGGPDKYEVDIATLAKASGQRSPTPPPPKPDISESEGEETHDDQAKPKRKKKKPTTSEYYDVSDPFIDDSELNIDNRTHFAQTKQQGFYVSSGEVALMKDMSTPKKPKSRKPPTTEPGPSKLEDGTKEHPISLVGEEKAGKKRKNYTIIEENGKKRKVVDLREFHPELQAAFEELKVAISKESWDVKGKFPPSVKPILADVALKAVRLGEYDEDFFSLMPVLFPYNKFTMTKLIKRTIFHDHLKILTDRQEELLEQLATSTKEGFPKAREEWEKSVVAWEKRQEKARAESEAGTVSTPTAGDAHPEEGGTGSGADGDSGTTKQDGARDAHPPAQKYRLTEAMKSIVWQLVMLSNECCRLENEKNELEGNNAQVSEQGTRKILYQKIVAAFPSGWLNSGQISREVSAMKKKHEKETMEHEG</sequence>
<evidence type="ECO:0000256" key="2">
    <source>
        <dbReference type="SAM" id="MobiDB-lite"/>
    </source>
</evidence>
<dbReference type="EMBL" id="JAGFBS010000019">
    <property type="protein sequence ID" value="KAG6374174.1"/>
    <property type="molecule type" value="Genomic_DNA"/>
</dbReference>
<keyword evidence="1" id="KW-0597">Phosphoprotein</keyword>
<evidence type="ECO:0000313" key="6">
    <source>
        <dbReference type="Proteomes" id="UP000683000"/>
    </source>
</evidence>
<comment type="caution">
    <text evidence="5">The sequence shown here is derived from an EMBL/GenBank/DDBJ whole genome shotgun (WGS) entry which is preliminary data.</text>
</comment>